<dbReference type="GO" id="GO:0050660">
    <property type="term" value="F:flavin adenine dinucleotide binding"/>
    <property type="evidence" value="ECO:0007669"/>
    <property type="project" value="TreeGrafter"/>
</dbReference>
<dbReference type="PANTHER" id="PTHR21197">
    <property type="entry name" value="UDP-GALACTOPYRANOSE MUTASE"/>
    <property type="match status" value="1"/>
</dbReference>
<evidence type="ECO:0000259" key="6">
    <source>
        <dbReference type="Pfam" id="PF03275"/>
    </source>
</evidence>
<keyword evidence="3" id="KW-0285">Flavoprotein</keyword>
<keyword evidence="4" id="KW-0274">FAD</keyword>
<dbReference type="Proteomes" id="UP000196386">
    <property type="component" value="Unassembled WGS sequence"/>
</dbReference>
<dbReference type="GO" id="GO:0005829">
    <property type="term" value="C:cytosol"/>
    <property type="evidence" value="ECO:0007669"/>
    <property type="project" value="TreeGrafter"/>
</dbReference>
<dbReference type="Gene3D" id="3.40.50.720">
    <property type="entry name" value="NAD(P)-binding Rossmann-like Domain"/>
    <property type="match status" value="3"/>
</dbReference>
<dbReference type="SUPFAM" id="SSF54373">
    <property type="entry name" value="FAD-linked reductases, C-terminal domain"/>
    <property type="match status" value="1"/>
</dbReference>
<dbReference type="SUPFAM" id="SSF51971">
    <property type="entry name" value="Nucleotide-binding domain"/>
    <property type="match status" value="1"/>
</dbReference>
<proteinExistence type="inferred from homology"/>
<comment type="cofactor">
    <cofactor evidence="1">
        <name>FAD</name>
        <dbReference type="ChEBI" id="CHEBI:57692"/>
    </cofactor>
</comment>
<organism evidence="7 8">
    <name type="scientific">Anaerotruncus colihominis</name>
    <dbReference type="NCBI Taxonomy" id="169435"/>
    <lineage>
        <taxon>Bacteria</taxon>
        <taxon>Bacillati</taxon>
        <taxon>Bacillota</taxon>
        <taxon>Clostridia</taxon>
        <taxon>Eubacteriales</taxon>
        <taxon>Oscillospiraceae</taxon>
        <taxon>Anaerotruncus</taxon>
    </lineage>
</organism>
<dbReference type="InterPro" id="IPR004379">
    <property type="entry name" value="UDP-GALP_mutase"/>
</dbReference>
<evidence type="ECO:0000256" key="4">
    <source>
        <dbReference type="ARBA" id="ARBA00022827"/>
    </source>
</evidence>
<protein>
    <submittedName>
        <fullName evidence="7">UDP-galactopyranose mutase</fullName>
    </submittedName>
</protein>
<evidence type="ECO:0000256" key="3">
    <source>
        <dbReference type="ARBA" id="ARBA00022630"/>
    </source>
</evidence>
<evidence type="ECO:0000313" key="8">
    <source>
        <dbReference type="Proteomes" id="UP000196386"/>
    </source>
</evidence>
<dbReference type="GO" id="GO:0008767">
    <property type="term" value="F:UDP-galactopyranose mutase activity"/>
    <property type="evidence" value="ECO:0007669"/>
    <property type="project" value="InterPro"/>
</dbReference>
<dbReference type="RefSeq" id="WP_087302955.1">
    <property type="nucleotide sequence ID" value="NZ_CALWZF010000014.1"/>
</dbReference>
<sequence length="392" mass="44222">MTIKRYDAIVVGSGFAGAVTARELAERSGARVLVLEQRPHIGGNAYDCLDAAGVRIHCYGPHIFHTNDERVYRYLSRFTQWLPYSHTVLGNIYGKLVPIPFNLNSIDAFFSSEKARRLEQRLVEQYGVGSRVSIHTLRQADDPELAELASFIFENVFARYTEKQWGTPPDAVDPSVLSRVPVLVSRDNRYFQDRFQGIPRDGYTALFERLLDHPGIEVHLSVDARSLLDVSSTGVRFEGAPFNGVVVYTGALDELLGCSLGHLPYRTLDFQFETLPVTWYQPCATVNYTVDEPFTRITEFKYFSAQKIENKTTIVKEYARGYTGGSGEIPYYAVLCEKSAALYACYLKQIAGLSRFYLIGRLAEYQYYNMDAIVGQALSRSKKILQDLEGSV</sequence>
<dbReference type="InterPro" id="IPR015899">
    <property type="entry name" value="UDP-GalPyranose_mutase_C"/>
</dbReference>
<accession>A0A1Y4MHU9</accession>
<dbReference type="Pfam" id="PF13450">
    <property type="entry name" value="NAD_binding_8"/>
    <property type="match status" value="1"/>
</dbReference>
<evidence type="ECO:0000256" key="2">
    <source>
        <dbReference type="ARBA" id="ARBA00009321"/>
    </source>
</evidence>
<name>A0A1Y4MHU9_9FIRM</name>
<dbReference type="Pfam" id="PF03275">
    <property type="entry name" value="GLF"/>
    <property type="match status" value="1"/>
</dbReference>
<evidence type="ECO:0000256" key="5">
    <source>
        <dbReference type="ARBA" id="ARBA00023235"/>
    </source>
</evidence>
<reference evidence="8" key="1">
    <citation type="submission" date="2017-04" db="EMBL/GenBank/DDBJ databases">
        <title>Function of individual gut microbiota members based on whole genome sequencing of pure cultures obtained from chicken caecum.</title>
        <authorList>
            <person name="Medvecky M."/>
            <person name="Cejkova D."/>
            <person name="Polansky O."/>
            <person name="Karasova D."/>
            <person name="Kubasova T."/>
            <person name="Cizek A."/>
            <person name="Rychlik I."/>
        </authorList>
    </citation>
    <scope>NUCLEOTIDE SEQUENCE [LARGE SCALE GENOMIC DNA]</scope>
    <source>
        <strain evidence="8">An175</strain>
    </source>
</reference>
<keyword evidence="5" id="KW-0413">Isomerase</keyword>
<comment type="caution">
    <text evidence="7">The sequence shown here is derived from an EMBL/GenBank/DDBJ whole genome shotgun (WGS) entry which is preliminary data.</text>
</comment>
<gene>
    <name evidence="7" type="ORF">B5F11_17315</name>
</gene>
<dbReference type="EMBL" id="NFKP01000029">
    <property type="protein sequence ID" value="OUP67659.1"/>
    <property type="molecule type" value="Genomic_DNA"/>
</dbReference>
<dbReference type="NCBIfam" id="TIGR00031">
    <property type="entry name" value="UDP-GALP_mutase"/>
    <property type="match status" value="1"/>
</dbReference>
<comment type="similarity">
    <text evidence="2">Belongs to the UDP-galactopyranose/dTDP-fucopyranose mutase family.</text>
</comment>
<feature type="domain" description="UDP-galactopyranose mutase C-terminal" evidence="6">
    <location>
        <begin position="156"/>
        <end position="367"/>
    </location>
</feature>
<dbReference type="AlphaFoldDB" id="A0A1Y4MHU9"/>
<evidence type="ECO:0000256" key="1">
    <source>
        <dbReference type="ARBA" id="ARBA00001974"/>
    </source>
</evidence>
<evidence type="ECO:0000313" key="7">
    <source>
        <dbReference type="EMBL" id="OUP67659.1"/>
    </source>
</evidence>
<dbReference type="PANTHER" id="PTHR21197:SF0">
    <property type="entry name" value="UDP-GALACTOPYRANOSE MUTASE"/>
    <property type="match status" value="1"/>
</dbReference>